<dbReference type="AlphaFoldDB" id="A0A3B0YSD9"/>
<proteinExistence type="predicted"/>
<dbReference type="SUPFAM" id="SSF54523">
    <property type="entry name" value="Pili subunits"/>
    <property type="match status" value="1"/>
</dbReference>
<organism evidence="2">
    <name type="scientific">hydrothermal vent metagenome</name>
    <dbReference type="NCBI Taxonomy" id="652676"/>
    <lineage>
        <taxon>unclassified sequences</taxon>
        <taxon>metagenomes</taxon>
        <taxon>ecological metagenomes</taxon>
    </lineage>
</organism>
<accession>A0A3B0YSD9</accession>
<keyword evidence="1" id="KW-1133">Transmembrane helix</keyword>
<gene>
    <name evidence="2" type="ORF">MNBD_GAMMA15-1188</name>
</gene>
<keyword evidence="1" id="KW-0812">Transmembrane</keyword>
<dbReference type="NCBIfam" id="TIGR02532">
    <property type="entry name" value="IV_pilin_GFxxxE"/>
    <property type="match status" value="1"/>
</dbReference>
<sequence>MKAKPQHGFTLIEMAIVLVILGLLLGGVLAPLSARQEQDRRDQNAEMLEMARQALIGYAIVNRRLPCPDTDPVETANSGIENIGCNDTSGTVAPGRLPWATLGIDGKWEAWGAPKQINYVVNGAFTNTLTPFNLSTRGTAGGMINIHT</sequence>
<dbReference type="EMBL" id="UOFN01000090">
    <property type="protein sequence ID" value="VAW78162.1"/>
    <property type="molecule type" value="Genomic_DNA"/>
</dbReference>
<protein>
    <submittedName>
        <fullName evidence="2">Uncharacterized protein</fullName>
    </submittedName>
</protein>
<evidence type="ECO:0000313" key="2">
    <source>
        <dbReference type="EMBL" id="VAW78162.1"/>
    </source>
</evidence>
<evidence type="ECO:0000256" key="1">
    <source>
        <dbReference type="SAM" id="Phobius"/>
    </source>
</evidence>
<dbReference type="InterPro" id="IPR012902">
    <property type="entry name" value="N_methyl_site"/>
</dbReference>
<feature type="non-terminal residue" evidence="2">
    <location>
        <position position="148"/>
    </location>
</feature>
<dbReference type="Pfam" id="PF07963">
    <property type="entry name" value="N_methyl"/>
    <property type="match status" value="1"/>
</dbReference>
<dbReference type="PROSITE" id="PS00409">
    <property type="entry name" value="PROKAR_NTER_METHYL"/>
    <property type="match status" value="1"/>
</dbReference>
<keyword evidence="1" id="KW-0472">Membrane</keyword>
<feature type="transmembrane region" description="Helical" evidence="1">
    <location>
        <begin position="12"/>
        <end position="32"/>
    </location>
</feature>
<dbReference type="InterPro" id="IPR045584">
    <property type="entry name" value="Pilin-like"/>
</dbReference>
<reference evidence="2" key="1">
    <citation type="submission" date="2018-06" db="EMBL/GenBank/DDBJ databases">
        <authorList>
            <person name="Zhirakovskaya E."/>
        </authorList>
    </citation>
    <scope>NUCLEOTIDE SEQUENCE</scope>
</reference>
<dbReference type="Gene3D" id="3.30.700.10">
    <property type="entry name" value="Glycoprotein, Type 4 Pilin"/>
    <property type="match status" value="1"/>
</dbReference>
<name>A0A3B0YSD9_9ZZZZ</name>